<evidence type="ECO:0000313" key="3">
    <source>
        <dbReference type="EMBL" id="MFD2658655.1"/>
    </source>
</evidence>
<feature type="compositionally biased region" description="Basic and acidic residues" evidence="1">
    <location>
        <begin position="312"/>
        <end position="325"/>
    </location>
</feature>
<proteinExistence type="predicted"/>
<dbReference type="EMBL" id="JBHUMY010000001">
    <property type="protein sequence ID" value="MFD2658655.1"/>
    <property type="molecule type" value="Genomic_DNA"/>
</dbReference>
<dbReference type="PANTHER" id="PTHR12110">
    <property type="entry name" value="HYDROXYPYRUVATE ISOMERASE"/>
    <property type="match status" value="1"/>
</dbReference>
<dbReference type="GO" id="GO:0016853">
    <property type="term" value="F:isomerase activity"/>
    <property type="evidence" value="ECO:0007669"/>
    <property type="project" value="UniProtKB-KW"/>
</dbReference>
<evidence type="ECO:0000256" key="1">
    <source>
        <dbReference type="SAM" id="MobiDB-lite"/>
    </source>
</evidence>
<comment type="caution">
    <text evidence="3">The sequence shown here is derived from an EMBL/GenBank/DDBJ whole genome shotgun (WGS) entry which is preliminary data.</text>
</comment>
<keyword evidence="3" id="KW-0413">Isomerase</keyword>
<dbReference type="Proteomes" id="UP001597493">
    <property type="component" value="Unassembled WGS sequence"/>
</dbReference>
<evidence type="ECO:0000259" key="2">
    <source>
        <dbReference type="Pfam" id="PF01261"/>
    </source>
</evidence>
<dbReference type="Gene3D" id="3.20.20.150">
    <property type="entry name" value="Divalent-metal-dependent TIM barrel enzymes"/>
    <property type="match status" value="1"/>
</dbReference>
<organism evidence="3 4">
    <name type="scientific">Paenibacillus thailandensis</name>
    <dbReference type="NCBI Taxonomy" id="393250"/>
    <lineage>
        <taxon>Bacteria</taxon>
        <taxon>Bacillati</taxon>
        <taxon>Bacillota</taxon>
        <taxon>Bacilli</taxon>
        <taxon>Bacillales</taxon>
        <taxon>Paenibacillaceae</taxon>
        <taxon>Paenibacillus</taxon>
    </lineage>
</organism>
<reference evidence="4" key="1">
    <citation type="journal article" date="2019" name="Int. J. Syst. Evol. Microbiol.">
        <title>The Global Catalogue of Microorganisms (GCM) 10K type strain sequencing project: providing services to taxonomists for standard genome sequencing and annotation.</title>
        <authorList>
            <consortium name="The Broad Institute Genomics Platform"/>
            <consortium name="The Broad Institute Genome Sequencing Center for Infectious Disease"/>
            <person name="Wu L."/>
            <person name="Ma J."/>
        </authorList>
    </citation>
    <scope>NUCLEOTIDE SEQUENCE [LARGE SCALE GENOMIC DNA]</scope>
    <source>
        <strain evidence="4">TISTR 1827</strain>
    </source>
</reference>
<dbReference type="InterPro" id="IPR036237">
    <property type="entry name" value="Xyl_isomerase-like_sf"/>
</dbReference>
<feature type="domain" description="Xylose isomerase-like TIM barrel" evidence="2">
    <location>
        <begin position="30"/>
        <end position="287"/>
    </location>
</feature>
<sequence>MVPQTDKQEYAFSTCWNIKRHAADGKGMIEEIKELGFRRVELNYNVTERHMETIEPMIERGEIGVSSVHNVFPFVNDPDYGTDSVLLGFDDPVKRKRAVELLLGSMEHAHRYGAQAVVVHPGEVPFEHNIDAELKALYRGQGRESSAYRELWAVMLERRERLAPAYLRTIRESLEEACNIAARKQWNVAVGIETRSRCYQMPTLTEAKEICSQLAGAGVYLWYDIGHATMMERMGLYDNGEQLAGVLPYIYGVHIHETVELSDHWCPYIHSGDEADFDRFLPAIAQATVKVYELKAACTPHEIHESHRKMTSKLDKLNRQEEEAV</sequence>
<gene>
    <name evidence="3" type="ORF">ACFSW5_00065</name>
</gene>
<accession>A0ABW5QR55</accession>
<dbReference type="PANTHER" id="PTHR12110:SF53">
    <property type="entry name" value="BLR5974 PROTEIN"/>
    <property type="match status" value="1"/>
</dbReference>
<dbReference type="SUPFAM" id="SSF51658">
    <property type="entry name" value="Xylose isomerase-like"/>
    <property type="match status" value="1"/>
</dbReference>
<evidence type="ECO:0000313" key="4">
    <source>
        <dbReference type="Proteomes" id="UP001597493"/>
    </source>
</evidence>
<name>A0ABW5QR55_9BACL</name>
<dbReference type="InterPro" id="IPR050312">
    <property type="entry name" value="IolE/XylAMocC-like"/>
</dbReference>
<keyword evidence="4" id="KW-1185">Reference proteome</keyword>
<dbReference type="InterPro" id="IPR013022">
    <property type="entry name" value="Xyl_isomerase-like_TIM-brl"/>
</dbReference>
<feature type="region of interest" description="Disordered" evidence="1">
    <location>
        <begin position="303"/>
        <end position="325"/>
    </location>
</feature>
<dbReference type="Pfam" id="PF01261">
    <property type="entry name" value="AP_endonuc_2"/>
    <property type="match status" value="1"/>
</dbReference>
<dbReference type="RefSeq" id="WP_379268402.1">
    <property type="nucleotide sequence ID" value="NZ_JBHUGT010000025.1"/>
</dbReference>
<protein>
    <submittedName>
        <fullName evidence="3">Sugar phosphate isomerase/epimerase family protein</fullName>
    </submittedName>
</protein>